<evidence type="ECO:0000313" key="1">
    <source>
        <dbReference type="EMBL" id="AIY18610.1"/>
    </source>
</evidence>
<organism evidence="1 2">
    <name type="scientific">Nocardioides simplex</name>
    <name type="common">Arthrobacter simplex</name>
    <dbReference type="NCBI Taxonomy" id="2045"/>
    <lineage>
        <taxon>Bacteria</taxon>
        <taxon>Bacillati</taxon>
        <taxon>Actinomycetota</taxon>
        <taxon>Actinomycetes</taxon>
        <taxon>Propionibacteriales</taxon>
        <taxon>Nocardioidaceae</taxon>
        <taxon>Pimelobacter</taxon>
    </lineage>
</organism>
<dbReference type="KEGG" id="psim:KR76_20915"/>
<dbReference type="OrthoDB" id="5015372at2"/>
<dbReference type="EMBL" id="CP009896">
    <property type="protein sequence ID" value="AIY18610.1"/>
    <property type="molecule type" value="Genomic_DNA"/>
</dbReference>
<name>A0A0A1DT77_NOCSI</name>
<dbReference type="RefSeq" id="WP_038681023.1">
    <property type="nucleotide sequence ID" value="NZ_BJMC01000010.1"/>
</dbReference>
<sequence length="184" mass="20503">MFVLATFRYDGTVLLELLADWYTVLATGESEVADTESNARILAAWQGDEGLVPRKRRFAGPSLIRVQGDLSRDYARGLAVPMGEGVVGPGLARELRVVFRRAQAKAEGRLAGGAYLAVLQGYVEQLRAMRNDPAAYREVEHSIVAIVADERYLRVAADDRVREVVAQLDDELGHLYNRWMDVVR</sequence>
<protein>
    <submittedName>
        <fullName evidence="1">Uncharacterized protein</fullName>
    </submittedName>
</protein>
<dbReference type="Proteomes" id="UP000030300">
    <property type="component" value="Chromosome"/>
</dbReference>
<accession>A0A0A1DT77</accession>
<reference evidence="1 2" key="1">
    <citation type="journal article" date="2015" name="Genome Announc.">
        <title>Complete Genome Sequence of Steroid-Transforming Nocardioides simplex VKM Ac-2033D.</title>
        <authorList>
            <person name="Shtratnikova V.Y."/>
            <person name="Schelkunov M.I."/>
            <person name="Pekov Y.A."/>
            <person name="Fokina V.V."/>
            <person name="Logacheva M.D."/>
            <person name="Sokolov S.L."/>
            <person name="Bragin E.Y."/>
            <person name="Ashapkin V.V."/>
            <person name="Donova M.V."/>
        </authorList>
    </citation>
    <scope>NUCLEOTIDE SEQUENCE [LARGE SCALE GENOMIC DNA]</scope>
    <source>
        <strain evidence="1 2">VKM Ac-2033D</strain>
    </source>
</reference>
<dbReference type="AlphaFoldDB" id="A0A0A1DT77"/>
<dbReference type="GeneID" id="96611250"/>
<evidence type="ECO:0000313" key="2">
    <source>
        <dbReference type="Proteomes" id="UP000030300"/>
    </source>
</evidence>
<dbReference type="STRING" id="2045.KR76_20915"/>
<gene>
    <name evidence="1" type="ORF">KR76_20915</name>
</gene>
<dbReference type="HOGENOM" id="CLU_1466774_0_0_11"/>
<proteinExistence type="predicted"/>
<keyword evidence="2" id="KW-1185">Reference proteome</keyword>